<dbReference type="PANTHER" id="PTHR24054">
    <property type="entry name" value="CASEIN KINASE II SUBUNIT ALPHA"/>
    <property type="match status" value="1"/>
</dbReference>
<comment type="similarity">
    <text evidence="9">Belongs to the protein kinase superfamily. Ser/Thr protein kinase family. CK2 subfamily.</text>
</comment>
<organism evidence="11 12">
    <name type="scientific">Helicostylum pulchrum</name>
    <dbReference type="NCBI Taxonomy" id="562976"/>
    <lineage>
        <taxon>Eukaryota</taxon>
        <taxon>Fungi</taxon>
        <taxon>Fungi incertae sedis</taxon>
        <taxon>Mucoromycota</taxon>
        <taxon>Mucoromycotina</taxon>
        <taxon>Mucoromycetes</taxon>
        <taxon>Mucorales</taxon>
        <taxon>Mucorineae</taxon>
        <taxon>Mucoraceae</taxon>
        <taxon>Helicostylum</taxon>
    </lineage>
</organism>
<dbReference type="EC" id="2.7.11.1" evidence="9"/>
<evidence type="ECO:0000313" key="11">
    <source>
        <dbReference type="EMBL" id="GAA5796040.1"/>
    </source>
</evidence>
<evidence type="ECO:0000313" key="12">
    <source>
        <dbReference type="Proteomes" id="UP001476247"/>
    </source>
</evidence>
<evidence type="ECO:0000256" key="8">
    <source>
        <dbReference type="PROSITE-ProRule" id="PRU10141"/>
    </source>
</evidence>
<feature type="binding site" evidence="8">
    <location>
        <position position="74"/>
    </location>
    <ligand>
        <name>ATP</name>
        <dbReference type="ChEBI" id="CHEBI:30616"/>
    </ligand>
</feature>
<keyword evidence="5 8" id="KW-0067">ATP-binding</keyword>
<dbReference type="PROSITE" id="PS00107">
    <property type="entry name" value="PROTEIN_KINASE_ATP"/>
    <property type="match status" value="1"/>
</dbReference>
<dbReference type="Gene3D" id="3.30.200.20">
    <property type="entry name" value="Phosphorylase Kinase, domain 1"/>
    <property type="match status" value="2"/>
</dbReference>
<evidence type="ECO:0000256" key="4">
    <source>
        <dbReference type="ARBA" id="ARBA00022777"/>
    </source>
</evidence>
<evidence type="ECO:0000259" key="10">
    <source>
        <dbReference type="PROSITE" id="PS50011"/>
    </source>
</evidence>
<keyword evidence="2 9" id="KW-0808">Transferase</keyword>
<dbReference type="InterPro" id="IPR008271">
    <property type="entry name" value="Ser/Thr_kinase_AS"/>
</dbReference>
<dbReference type="InterPro" id="IPR011009">
    <property type="entry name" value="Kinase-like_dom_sf"/>
</dbReference>
<dbReference type="PROSITE" id="PS00108">
    <property type="entry name" value="PROTEIN_KINASE_ST"/>
    <property type="match status" value="1"/>
</dbReference>
<proteinExistence type="inferred from homology"/>
<comment type="function">
    <text evidence="9">Catalytic subunit of a constitutively active serine/threonine-protein kinase complex that phosphorylates a large number of substrates containing acidic residues C-terminal to the phosphorylated serine or threonine.</text>
</comment>
<dbReference type="Pfam" id="PF00069">
    <property type="entry name" value="Pkinase"/>
    <property type="match status" value="1"/>
</dbReference>
<comment type="subunit">
    <text evidence="9">Heterotetramer.</text>
</comment>
<dbReference type="Gene3D" id="1.10.510.10">
    <property type="entry name" value="Transferase(Phosphotransferase) domain 1"/>
    <property type="match status" value="1"/>
</dbReference>
<comment type="caution">
    <text evidence="11">The sequence shown here is derived from an EMBL/GenBank/DDBJ whole genome shotgun (WGS) entry which is preliminary data.</text>
</comment>
<keyword evidence="9" id="KW-0539">Nucleus</keyword>
<reference evidence="11 12" key="1">
    <citation type="submission" date="2024-04" db="EMBL/GenBank/DDBJ databases">
        <title>genome sequences of Mucor flavus KT1a and Helicostylum pulchrum KT1b strains isolation_sourced from the surface of a dry-aged beef.</title>
        <authorList>
            <person name="Toyotome T."/>
            <person name="Hosono M."/>
            <person name="Torimaru M."/>
            <person name="Fukuda K."/>
            <person name="Mikami N."/>
        </authorList>
    </citation>
    <scope>NUCLEOTIDE SEQUENCE [LARGE SCALE GENOMIC DNA]</scope>
    <source>
        <strain evidence="11 12">KT1b</strain>
    </source>
</reference>
<comment type="subcellular location">
    <subcellularLocation>
        <location evidence="9">Nucleus</location>
    </subcellularLocation>
</comment>
<feature type="domain" description="Protein kinase" evidence="10">
    <location>
        <begin position="45"/>
        <end position="330"/>
    </location>
</feature>
<keyword evidence="3 8" id="KW-0547">Nucleotide-binding</keyword>
<keyword evidence="1 9" id="KW-0723">Serine/threonine-protein kinase</keyword>
<dbReference type="CDD" id="cd14132">
    <property type="entry name" value="STKc_CK2_alpha"/>
    <property type="match status" value="1"/>
</dbReference>
<dbReference type="PROSITE" id="PS50011">
    <property type="entry name" value="PROTEIN_KINASE_DOM"/>
    <property type="match status" value="1"/>
</dbReference>
<dbReference type="PANTHER" id="PTHR24054:SF0">
    <property type="entry name" value="CASEIN KINASE II SUBUNIT ALPHA"/>
    <property type="match status" value="1"/>
</dbReference>
<evidence type="ECO:0000256" key="3">
    <source>
        <dbReference type="ARBA" id="ARBA00022741"/>
    </source>
</evidence>
<dbReference type="SMART" id="SM00220">
    <property type="entry name" value="S_TKc"/>
    <property type="match status" value="1"/>
</dbReference>
<dbReference type="Proteomes" id="UP001476247">
    <property type="component" value="Unassembled WGS sequence"/>
</dbReference>
<dbReference type="InterPro" id="IPR000719">
    <property type="entry name" value="Prot_kinase_dom"/>
</dbReference>
<name>A0ABP9XP73_9FUNG</name>
<accession>A0ABP9XP73</accession>
<dbReference type="InterPro" id="IPR019193">
    <property type="entry name" value="UBQ-conj_enz_E2-bd_prot"/>
</dbReference>
<dbReference type="SUPFAM" id="SSF56112">
    <property type="entry name" value="Protein kinase-like (PK-like)"/>
    <property type="match status" value="1"/>
</dbReference>
<evidence type="ECO:0000256" key="9">
    <source>
        <dbReference type="RuleBase" id="RU369118"/>
    </source>
</evidence>
<keyword evidence="4 9" id="KW-0418">Kinase</keyword>
<dbReference type="InterPro" id="IPR045216">
    <property type="entry name" value="CK2_alpha"/>
</dbReference>
<evidence type="ECO:0000256" key="1">
    <source>
        <dbReference type="ARBA" id="ARBA00022527"/>
    </source>
</evidence>
<comment type="catalytic activity">
    <reaction evidence="6 9">
        <text>L-threonyl-[protein] + ATP = O-phospho-L-threonyl-[protein] + ADP + H(+)</text>
        <dbReference type="Rhea" id="RHEA:46608"/>
        <dbReference type="Rhea" id="RHEA-COMP:11060"/>
        <dbReference type="Rhea" id="RHEA-COMP:11605"/>
        <dbReference type="ChEBI" id="CHEBI:15378"/>
        <dbReference type="ChEBI" id="CHEBI:30013"/>
        <dbReference type="ChEBI" id="CHEBI:30616"/>
        <dbReference type="ChEBI" id="CHEBI:61977"/>
        <dbReference type="ChEBI" id="CHEBI:456216"/>
        <dbReference type="EC" id="2.7.11.1"/>
    </reaction>
</comment>
<keyword evidence="12" id="KW-1185">Reference proteome</keyword>
<evidence type="ECO:0000256" key="2">
    <source>
        <dbReference type="ARBA" id="ARBA00022679"/>
    </source>
</evidence>
<evidence type="ECO:0000256" key="6">
    <source>
        <dbReference type="ARBA" id="ARBA00047899"/>
    </source>
</evidence>
<dbReference type="EMBL" id="BAABUJ010000005">
    <property type="protein sequence ID" value="GAA5796040.1"/>
    <property type="molecule type" value="Genomic_DNA"/>
</dbReference>
<dbReference type="Pfam" id="PF09814">
    <property type="entry name" value="HECT_2"/>
    <property type="match status" value="1"/>
</dbReference>
<evidence type="ECO:0000256" key="5">
    <source>
        <dbReference type="ARBA" id="ARBA00022840"/>
    </source>
</evidence>
<protein>
    <recommendedName>
        <fullName evidence="9">Casein kinase II subunit alpha</fullName>
        <shortName evidence="9">CK II alpha</shortName>
        <ecNumber evidence="9">2.7.11.1</ecNumber>
    </recommendedName>
</protein>
<evidence type="ECO:0000256" key="7">
    <source>
        <dbReference type="ARBA" id="ARBA00048679"/>
    </source>
</evidence>
<sequence length="725" mass="83949">MDVSMSEAEWDQNVSRVYANANLDKPVEYYEYDGLQVEWGDQDAYEICRKVGRGKYSEVFEGRHIETNERCVIKVLKPVKKKKIKREIKILQNLKGGPNVISLLDIVRDPQSRTPSLIFEYVNNMEFKILYPRFTDYDIRFYMLELLKALDFCHSRGIMHRDVKPHNVMIDHENRKLRLIDWGLADFYLPKTEYNVRVASRCYKGPELLVDLQMYDYSLDMWSYGAMLAGMVFRKDPFFNGQDNQDQLVVITRVLGTAALNSYLKKYNLKLASHYDGLMKNFKPISWAKFIGAHNKKYMSNELFDLLDKLLRYDHQERLTAKEAMMHPFFELGNINVLRASISTHASCNVSETIKVMNNALFVDNQMVIDLSPVGISITADNLVVTQVTTKPDANGLVPWEIKLHLATPPGPLRSQQAEVKEWWTSKLLLGGNTTSKKGILCQNCQVSLLDDSKDYKIKDLPSEHWYELVECWICHETKPEEHEARMRPILARPNALLVGTSYFLIHPDSLVKDTIEPDAIVSNRTNWDRGTFTKWIAVNCSSCQHVVGEGQYCKEDEKMVLLAVKLFKYCISIVPSLIEQPQFTDYLVSDLINTAKIHATHRFLIQGRQSQNIYALIWLFNWDTNIIYNNGYTGKDTTCLNRDKVMKVIYLDCTKDDEQTRENIGLWSNDKSTDHLIYPDNVCHDLVAKLNQSTLILPDFMRKMDHPAMIFTRDFSIGFIHRSD</sequence>
<dbReference type="InterPro" id="IPR017441">
    <property type="entry name" value="Protein_kinase_ATP_BS"/>
</dbReference>
<gene>
    <name evidence="11" type="ORF">HPULCUR_001408</name>
</gene>
<comment type="catalytic activity">
    <reaction evidence="7 9">
        <text>L-seryl-[protein] + ATP = O-phospho-L-seryl-[protein] + ADP + H(+)</text>
        <dbReference type="Rhea" id="RHEA:17989"/>
        <dbReference type="Rhea" id="RHEA-COMP:9863"/>
        <dbReference type="Rhea" id="RHEA-COMP:11604"/>
        <dbReference type="ChEBI" id="CHEBI:15378"/>
        <dbReference type="ChEBI" id="CHEBI:29999"/>
        <dbReference type="ChEBI" id="CHEBI:30616"/>
        <dbReference type="ChEBI" id="CHEBI:83421"/>
        <dbReference type="ChEBI" id="CHEBI:456216"/>
        <dbReference type="EC" id="2.7.11.1"/>
    </reaction>
</comment>